<evidence type="ECO:0000313" key="7">
    <source>
        <dbReference type="Proteomes" id="UP000663870"/>
    </source>
</evidence>
<dbReference type="EMBL" id="CAJNOL010002517">
    <property type="protein sequence ID" value="CAF1508101.1"/>
    <property type="molecule type" value="Genomic_DNA"/>
</dbReference>
<dbReference type="EMBL" id="CAJNOO010001381">
    <property type="protein sequence ID" value="CAF1144542.1"/>
    <property type="molecule type" value="Genomic_DNA"/>
</dbReference>
<gene>
    <name evidence="6" type="ORF">FNK824_LOCUS18744</name>
    <name evidence="4" type="ORF">JXQ802_LOCUS40828</name>
    <name evidence="5" type="ORF">OTI717_LOCUS20948</name>
    <name evidence="2" type="ORF">PYM288_LOCUS26171</name>
    <name evidence="1" type="ORF">RFH988_LOCUS21567</name>
    <name evidence="3" type="ORF">SEV965_LOCUS23324</name>
</gene>
<evidence type="ECO:0000313" key="2">
    <source>
        <dbReference type="EMBL" id="CAF1226807.1"/>
    </source>
</evidence>
<comment type="caution">
    <text evidence="1">The sequence shown here is derived from an EMBL/GenBank/DDBJ whole genome shotgun (WGS) entry which is preliminary data.</text>
</comment>
<evidence type="ECO:0000313" key="5">
    <source>
        <dbReference type="EMBL" id="CAF3847185.1"/>
    </source>
</evidence>
<dbReference type="Proteomes" id="UP000663854">
    <property type="component" value="Unassembled WGS sequence"/>
</dbReference>
<dbReference type="Proteomes" id="UP000663874">
    <property type="component" value="Unassembled WGS sequence"/>
</dbReference>
<dbReference type="EMBL" id="CAJOAX010003310">
    <property type="protein sequence ID" value="CAF3847185.1"/>
    <property type="molecule type" value="Genomic_DNA"/>
</dbReference>
<dbReference type="Proteomes" id="UP000663889">
    <property type="component" value="Unassembled WGS sequence"/>
</dbReference>
<evidence type="ECO:0000313" key="4">
    <source>
        <dbReference type="EMBL" id="CAF1508101.1"/>
    </source>
</evidence>
<dbReference type="EMBL" id="CAJOBE010003184">
    <property type="protein sequence ID" value="CAF3866095.1"/>
    <property type="molecule type" value="Genomic_DNA"/>
</dbReference>
<keyword evidence="7" id="KW-1185">Reference proteome</keyword>
<sequence length="167" mass="18784">MMDSGTISLPSPFHGSAQTLLYCRSLKTSSSISGSDLSQILVFLPRLRRLATAGGLDQLAAFANFQSSTVIQLNVLDWTPASIDLLSENNFPALQFLSINLDQATIIDEVTIVQRIIEKSFDTISTLINLHYSNTMTNQDFTSSINSNRYLHFYNVHIEKRRIIIWK</sequence>
<dbReference type="EMBL" id="CAJNOH010001527">
    <property type="protein sequence ID" value="CAF1226807.1"/>
    <property type="molecule type" value="Genomic_DNA"/>
</dbReference>
<dbReference type="Proteomes" id="UP000663823">
    <property type="component" value="Unassembled WGS sequence"/>
</dbReference>
<dbReference type="AlphaFoldDB" id="A0A814SG94"/>
<name>A0A814SG94_9BILA</name>
<reference evidence="1" key="1">
    <citation type="submission" date="2021-02" db="EMBL/GenBank/DDBJ databases">
        <authorList>
            <person name="Nowell W R."/>
        </authorList>
    </citation>
    <scope>NUCLEOTIDE SEQUENCE</scope>
</reference>
<evidence type="ECO:0000313" key="8">
    <source>
        <dbReference type="Proteomes" id="UP000663882"/>
    </source>
</evidence>
<dbReference type="EMBL" id="CAJNOU010001709">
    <property type="protein sequence ID" value="CAF1242995.1"/>
    <property type="molecule type" value="Genomic_DNA"/>
</dbReference>
<evidence type="ECO:0000313" key="1">
    <source>
        <dbReference type="EMBL" id="CAF1144542.1"/>
    </source>
</evidence>
<protein>
    <submittedName>
        <fullName evidence="1">Uncharacterized protein</fullName>
    </submittedName>
</protein>
<dbReference type="OrthoDB" id="10007828at2759"/>
<dbReference type="Proteomes" id="UP000663870">
    <property type="component" value="Unassembled WGS sequence"/>
</dbReference>
<organism evidence="1 8">
    <name type="scientific">Rotaria sordida</name>
    <dbReference type="NCBI Taxonomy" id="392033"/>
    <lineage>
        <taxon>Eukaryota</taxon>
        <taxon>Metazoa</taxon>
        <taxon>Spiralia</taxon>
        <taxon>Gnathifera</taxon>
        <taxon>Rotifera</taxon>
        <taxon>Eurotatoria</taxon>
        <taxon>Bdelloidea</taxon>
        <taxon>Philodinida</taxon>
        <taxon>Philodinidae</taxon>
        <taxon>Rotaria</taxon>
    </lineage>
</organism>
<proteinExistence type="predicted"/>
<accession>A0A814SG94</accession>
<evidence type="ECO:0000313" key="3">
    <source>
        <dbReference type="EMBL" id="CAF1242995.1"/>
    </source>
</evidence>
<evidence type="ECO:0000313" key="6">
    <source>
        <dbReference type="EMBL" id="CAF3866095.1"/>
    </source>
</evidence>
<dbReference type="Proteomes" id="UP000663882">
    <property type="component" value="Unassembled WGS sequence"/>
</dbReference>